<dbReference type="Proteomes" id="UP000322084">
    <property type="component" value="Unassembled WGS sequence"/>
</dbReference>
<keyword evidence="3" id="KW-0804">Transcription</keyword>
<dbReference type="Pfam" id="PF13545">
    <property type="entry name" value="HTH_Crp_2"/>
    <property type="match status" value="1"/>
</dbReference>
<dbReference type="FunFam" id="1.10.10.10:FF:000028">
    <property type="entry name" value="Fumarate/nitrate reduction transcriptional regulator Fnr"/>
    <property type="match status" value="1"/>
</dbReference>
<dbReference type="RefSeq" id="WP_210431690.1">
    <property type="nucleotide sequence ID" value="NZ_BKCL01000005.1"/>
</dbReference>
<dbReference type="SMART" id="SM00419">
    <property type="entry name" value="HTH_CRP"/>
    <property type="match status" value="1"/>
</dbReference>
<evidence type="ECO:0000256" key="2">
    <source>
        <dbReference type="ARBA" id="ARBA00023125"/>
    </source>
</evidence>
<feature type="domain" description="Cyclic nucleotide-binding" evidence="4">
    <location>
        <begin position="28"/>
        <end position="138"/>
    </location>
</feature>
<dbReference type="Gene3D" id="2.60.120.10">
    <property type="entry name" value="Jelly Rolls"/>
    <property type="match status" value="1"/>
</dbReference>
<dbReference type="Proteomes" id="UP000325187">
    <property type="component" value="Unassembled WGS sequence"/>
</dbReference>
<keyword evidence="1" id="KW-0805">Transcription regulation</keyword>
<evidence type="ECO:0000313" key="8">
    <source>
        <dbReference type="Proteomes" id="UP000322084"/>
    </source>
</evidence>
<dbReference type="PROSITE" id="PS50042">
    <property type="entry name" value="CNMP_BINDING_3"/>
    <property type="match status" value="1"/>
</dbReference>
<dbReference type="GO" id="GO:0005829">
    <property type="term" value="C:cytosol"/>
    <property type="evidence" value="ECO:0007669"/>
    <property type="project" value="TreeGrafter"/>
</dbReference>
<dbReference type="EMBL" id="BKCL01000005">
    <property type="protein sequence ID" value="GEQ98333.1"/>
    <property type="molecule type" value="Genomic_DNA"/>
</dbReference>
<dbReference type="PROSITE" id="PS51063">
    <property type="entry name" value="HTH_CRP_2"/>
    <property type="match status" value="1"/>
</dbReference>
<accession>A0A5A7N1U8</accession>
<dbReference type="PANTHER" id="PTHR24567">
    <property type="entry name" value="CRP FAMILY TRANSCRIPTIONAL REGULATORY PROTEIN"/>
    <property type="match status" value="1"/>
</dbReference>
<comment type="caution">
    <text evidence="6">The sequence shown here is derived from an EMBL/GenBank/DDBJ whole genome shotgun (WGS) entry which is preliminary data.</text>
</comment>
<dbReference type="InterPro" id="IPR014710">
    <property type="entry name" value="RmlC-like_jellyroll"/>
</dbReference>
<dbReference type="EMBL" id="BKCM01000017">
    <property type="protein sequence ID" value="GER02088.1"/>
    <property type="molecule type" value="Genomic_DNA"/>
</dbReference>
<feature type="domain" description="HTH crp-type" evidence="5">
    <location>
        <begin position="159"/>
        <end position="233"/>
    </location>
</feature>
<accession>A0A5A7MSW4</accession>
<keyword evidence="2" id="KW-0238">DNA-binding</keyword>
<dbReference type="PANTHER" id="PTHR24567:SF75">
    <property type="entry name" value="FUMARATE AND NITRATE REDUCTION REGULATORY PROTEIN"/>
    <property type="match status" value="1"/>
</dbReference>
<dbReference type="PROSITE" id="PS00042">
    <property type="entry name" value="HTH_CRP_1"/>
    <property type="match status" value="1"/>
</dbReference>
<dbReference type="GO" id="GO:0003700">
    <property type="term" value="F:DNA-binding transcription factor activity"/>
    <property type="evidence" value="ECO:0007669"/>
    <property type="project" value="InterPro"/>
</dbReference>
<evidence type="ECO:0000256" key="1">
    <source>
        <dbReference type="ARBA" id="ARBA00023015"/>
    </source>
</evidence>
<dbReference type="Gene3D" id="1.10.10.10">
    <property type="entry name" value="Winged helix-like DNA-binding domain superfamily/Winged helix DNA-binding domain"/>
    <property type="match status" value="1"/>
</dbReference>
<dbReference type="CDD" id="cd00092">
    <property type="entry name" value="HTH_CRP"/>
    <property type="match status" value="1"/>
</dbReference>
<evidence type="ECO:0000259" key="5">
    <source>
        <dbReference type="PROSITE" id="PS51063"/>
    </source>
</evidence>
<dbReference type="InterPro" id="IPR018335">
    <property type="entry name" value="Tscrpt_reg_HTH_Crp-type_CS"/>
</dbReference>
<evidence type="ECO:0000313" key="6">
    <source>
        <dbReference type="EMBL" id="GEQ98333.1"/>
    </source>
</evidence>
<dbReference type="SMART" id="SM00100">
    <property type="entry name" value="cNMP"/>
    <property type="match status" value="1"/>
</dbReference>
<sequence length="244" mass="27121">MTNRHAPFDQIATPKVMCLSCPARQSFLCSGLDDHQLQHLAARASRFELMRGKNLILEGDPSDNVYNIISGDVAVSRVSADGRRQILGFLSKGDFVGLTLSENYSFSAEALSDAKLCRFDRRSLDELVERFPEMDRQLRRMGAAAMDAMLDLVFALGRKTAQERVASFLIGLSHKQGNCDDPALHVYLAMTRSDIADYLGLTIETVSRILSRLKSSQVIRIKAVNRIEILDLDQLQSLADADLS</sequence>
<keyword evidence="9" id="KW-1185">Reference proteome</keyword>
<reference evidence="8 9" key="1">
    <citation type="submission" date="2019-09" db="EMBL/GenBank/DDBJ databases">
        <title>NBRP : Genome information of microbial organism related human and environment.</title>
        <authorList>
            <person name="Hattori M."/>
            <person name="Oshima K."/>
            <person name="Inaba H."/>
            <person name="Suda W."/>
            <person name="Sakamoto M."/>
            <person name="Iino T."/>
            <person name="Kitahara M."/>
            <person name="Oshida Y."/>
            <person name="Iida T."/>
            <person name="Kudo T."/>
            <person name="Itoh T."/>
            <person name="Ohkuma M."/>
        </authorList>
    </citation>
    <scope>NUCLEOTIDE SEQUENCE [LARGE SCALE GENOMIC DNA]</scope>
    <source>
        <strain evidence="6 8">Hi-2</strain>
        <strain evidence="7 9">Mie-1</strain>
    </source>
</reference>
<evidence type="ECO:0000313" key="9">
    <source>
        <dbReference type="Proteomes" id="UP000325187"/>
    </source>
</evidence>
<dbReference type="Pfam" id="PF00027">
    <property type="entry name" value="cNMP_binding"/>
    <property type="match status" value="1"/>
</dbReference>
<dbReference type="SUPFAM" id="SSF46785">
    <property type="entry name" value="Winged helix' DNA-binding domain"/>
    <property type="match status" value="1"/>
</dbReference>
<dbReference type="InterPro" id="IPR050397">
    <property type="entry name" value="Env_Response_Regulators"/>
</dbReference>
<dbReference type="InterPro" id="IPR018490">
    <property type="entry name" value="cNMP-bd_dom_sf"/>
</dbReference>
<dbReference type="PRINTS" id="PR00034">
    <property type="entry name" value="HTHCRP"/>
</dbReference>
<name>A0A5A7MSW4_9PROT</name>
<evidence type="ECO:0000259" key="4">
    <source>
        <dbReference type="PROSITE" id="PS50042"/>
    </source>
</evidence>
<proteinExistence type="predicted"/>
<evidence type="ECO:0000313" key="7">
    <source>
        <dbReference type="EMBL" id="GER02088.1"/>
    </source>
</evidence>
<evidence type="ECO:0000256" key="3">
    <source>
        <dbReference type="ARBA" id="ARBA00023163"/>
    </source>
</evidence>
<dbReference type="GO" id="GO:0003677">
    <property type="term" value="F:DNA binding"/>
    <property type="evidence" value="ECO:0007669"/>
    <property type="project" value="UniProtKB-KW"/>
</dbReference>
<dbReference type="CDD" id="cd00038">
    <property type="entry name" value="CAP_ED"/>
    <property type="match status" value="1"/>
</dbReference>
<organism evidence="6 8">
    <name type="scientific">Iodidimonas gelatinilytica</name>
    <dbReference type="NCBI Taxonomy" id="1236966"/>
    <lineage>
        <taxon>Bacteria</taxon>
        <taxon>Pseudomonadati</taxon>
        <taxon>Pseudomonadota</taxon>
        <taxon>Alphaproteobacteria</taxon>
        <taxon>Iodidimonadales</taxon>
        <taxon>Iodidimonadaceae</taxon>
        <taxon>Iodidimonas</taxon>
    </lineage>
</organism>
<dbReference type="InterPro" id="IPR012318">
    <property type="entry name" value="HTH_CRP"/>
</dbReference>
<protein>
    <submittedName>
        <fullName evidence="6">Transcriptional regulator</fullName>
    </submittedName>
</protein>
<dbReference type="InterPro" id="IPR036390">
    <property type="entry name" value="WH_DNA-bd_sf"/>
</dbReference>
<dbReference type="InterPro" id="IPR000595">
    <property type="entry name" value="cNMP-bd_dom"/>
</dbReference>
<gene>
    <name evidence="6" type="primary">fnrN</name>
    <name evidence="6" type="ORF">JCM17844_19700</name>
    <name evidence="7" type="ORF">JCM17845_27110</name>
</gene>
<dbReference type="SUPFAM" id="SSF51206">
    <property type="entry name" value="cAMP-binding domain-like"/>
    <property type="match status" value="1"/>
</dbReference>
<dbReference type="AlphaFoldDB" id="A0A5A7MSW4"/>
<dbReference type="InterPro" id="IPR036388">
    <property type="entry name" value="WH-like_DNA-bd_sf"/>
</dbReference>